<feature type="domain" description="Disease resistance protein At4g27190-like leucine-rich repeats" evidence="2">
    <location>
        <begin position="103"/>
        <end position="169"/>
    </location>
</feature>
<dbReference type="RefSeq" id="XP_048135726.1">
    <property type="nucleotide sequence ID" value="XM_048279769.1"/>
</dbReference>
<name>A0ABM3HGK8_9MYRT</name>
<sequence>MARCLANLWWMEIKECGQMEGVIAEEEGQGSAVEKITFPILYWMNLECLPNMTSFLSGKNHRLECPKLQTLSIADCPKMRSLTRQPLMEIDHRTPSLFTSQVQFPTLRSIFLSHMENLSKIWMDSPRDTLTFEHLREVKIENCKSLENLFPRWVATSLNQFEKLRVEFCTIKEIVTSGDGTPQSATAQILFPQLISLVFHDMPQLKSFCPDLPTLNWPFLKELRVTHCDKLNMFPLVETMNKWPQRDDHQDISNQETHSSFEKVCLLRHMIYS</sequence>
<dbReference type="SUPFAM" id="SSF52047">
    <property type="entry name" value="RNI-like"/>
    <property type="match status" value="1"/>
</dbReference>
<evidence type="ECO:0000313" key="4">
    <source>
        <dbReference type="RefSeq" id="XP_048135726.1"/>
    </source>
</evidence>
<dbReference type="InterPro" id="IPR032675">
    <property type="entry name" value="LRR_dom_sf"/>
</dbReference>
<proteinExistence type="predicted"/>
<organism evidence="3 4">
    <name type="scientific">Rhodamnia argentea</name>
    <dbReference type="NCBI Taxonomy" id="178133"/>
    <lineage>
        <taxon>Eukaryota</taxon>
        <taxon>Viridiplantae</taxon>
        <taxon>Streptophyta</taxon>
        <taxon>Embryophyta</taxon>
        <taxon>Tracheophyta</taxon>
        <taxon>Spermatophyta</taxon>
        <taxon>Magnoliopsida</taxon>
        <taxon>eudicotyledons</taxon>
        <taxon>Gunneridae</taxon>
        <taxon>Pentapetalae</taxon>
        <taxon>rosids</taxon>
        <taxon>malvids</taxon>
        <taxon>Myrtales</taxon>
        <taxon>Myrtaceae</taxon>
        <taxon>Myrtoideae</taxon>
        <taxon>Myrteae</taxon>
        <taxon>Australasian group</taxon>
        <taxon>Rhodamnia</taxon>
    </lineage>
</organism>
<dbReference type="Gene3D" id="3.80.10.10">
    <property type="entry name" value="Ribonuclease Inhibitor"/>
    <property type="match status" value="1"/>
</dbReference>
<accession>A0ABM3HGK8</accession>
<keyword evidence="3" id="KW-1185">Reference proteome</keyword>
<dbReference type="PANTHER" id="PTHR33463:SF203">
    <property type="entry name" value="AAA+ ATPASE DOMAIN-CONTAINING PROTEIN"/>
    <property type="match status" value="1"/>
</dbReference>
<dbReference type="GeneID" id="125315317"/>
<dbReference type="PANTHER" id="PTHR33463">
    <property type="entry name" value="NB-ARC DOMAIN-CONTAINING PROTEIN-RELATED"/>
    <property type="match status" value="1"/>
</dbReference>
<evidence type="ECO:0000259" key="2">
    <source>
        <dbReference type="Pfam" id="PF23247"/>
    </source>
</evidence>
<dbReference type="Proteomes" id="UP000827889">
    <property type="component" value="Chromosome 5"/>
</dbReference>
<evidence type="ECO:0000256" key="1">
    <source>
        <dbReference type="ARBA" id="ARBA00022821"/>
    </source>
</evidence>
<keyword evidence="1" id="KW-0611">Plant defense</keyword>
<dbReference type="InterPro" id="IPR050905">
    <property type="entry name" value="Plant_NBS-LRR"/>
</dbReference>
<gene>
    <name evidence="4" type="primary">LOC125315317</name>
</gene>
<dbReference type="Pfam" id="PF23247">
    <property type="entry name" value="LRR_RPS2"/>
    <property type="match status" value="1"/>
</dbReference>
<reference evidence="4" key="1">
    <citation type="submission" date="2025-08" db="UniProtKB">
        <authorList>
            <consortium name="RefSeq"/>
        </authorList>
    </citation>
    <scope>IDENTIFICATION</scope>
    <source>
        <tissue evidence="4">Leaf</tissue>
    </source>
</reference>
<dbReference type="InterPro" id="IPR057135">
    <property type="entry name" value="At4g27190-like_LRR"/>
</dbReference>
<evidence type="ECO:0000313" key="3">
    <source>
        <dbReference type="Proteomes" id="UP000827889"/>
    </source>
</evidence>
<protein>
    <submittedName>
        <fullName evidence="4">Uncharacterized protein LOC125315317</fullName>
    </submittedName>
</protein>